<dbReference type="EMBL" id="GBEZ01025427">
    <property type="protein sequence ID" value="JAC61659.1"/>
    <property type="molecule type" value="Transcribed_RNA"/>
</dbReference>
<evidence type="ECO:0000313" key="3">
    <source>
        <dbReference type="EMBL" id="JAC68396.1"/>
    </source>
</evidence>
<name>A0A061QT79_9CHLO</name>
<dbReference type="GO" id="GO:0005829">
    <property type="term" value="C:cytosol"/>
    <property type="evidence" value="ECO:0007669"/>
    <property type="project" value="TreeGrafter"/>
</dbReference>
<organism evidence="2">
    <name type="scientific">Tetraselmis sp. GSL018</name>
    <dbReference type="NCBI Taxonomy" id="582737"/>
    <lineage>
        <taxon>Eukaryota</taxon>
        <taxon>Viridiplantae</taxon>
        <taxon>Chlorophyta</taxon>
        <taxon>core chlorophytes</taxon>
        <taxon>Chlorodendrophyceae</taxon>
        <taxon>Chlorodendrales</taxon>
        <taxon>Chlorodendraceae</taxon>
        <taxon>Tetraselmis</taxon>
    </lineage>
</organism>
<dbReference type="EMBL" id="GBEZ01017992">
    <property type="protein sequence ID" value="JAC68396.1"/>
    <property type="molecule type" value="Transcribed_RNA"/>
</dbReference>
<dbReference type="AlphaFoldDB" id="A0A061QT79"/>
<evidence type="ECO:0000313" key="2">
    <source>
        <dbReference type="EMBL" id="JAC61659.1"/>
    </source>
</evidence>
<dbReference type="Pfam" id="PF21057">
    <property type="entry name" value="Hikeshi-like_C"/>
    <property type="match status" value="1"/>
</dbReference>
<dbReference type="InterPro" id="IPR031318">
    <property type="entry name" value="OPI10"/>
</dbReference>
<dbReference type="GO" id="GO:0005634">
    <property type="term" value="C:nucleus"/>
    <property type="evidence" value="ECO:0007669"/>
    <property type="project" value="TreeGrafter"/>
</dbReference>
<dbReference type="PANTHER" id="PTHR12925">
    <property type="entry name" value="HIKESHI FAMILY MEMBER"/>
    <property type="match status" value="1"/>
</dbReference>
<evidence type="ECO:0000259" key="1">
    <source>
        <dbReference type="Pfam" id="PF21057"/>
    </source>
</evidence>
<gene>
    <name evidence="2" type="ORF">TSPGSL018_25613</name>
    <name evidence="3" type="ORF">TSPGSL018_8805</name>
</gene>
<feature type="domain" description="Hikeshi-like C-terminal" evidence="1">
    <location>
        <begin position="128"/>
        <end position="179"/>
    </location>
</feature>
<protein>
    <recommendedName>
        <fullName evidence="1">Hikeshi-like C-terminal domain-containing protein</fullName>
    </recommendedName>
</protein>
<dbReference type="PANTHER" id="PTHR12925:SF0">
    <property type="entry name" value="PROTEIN HIKESHI"/>
    <property type="match status" value="1"/>
</dbReference>
<dbReference type="GO" id="GO:0061608">
    <property type="term" value="F:nuclear import signal receptor activity"/>
    <property type="evidence" value="ECO:0007669"/>
    <property type="project" value="TreeGrafter"/>
</dbReference>
<dbReference type="GO" id="GO:0006606">
    <property type="term" value="P:protein import into nucleus"/>
    <property type="evidence" value="ECO:0007669"/>
    <property type="project" value="TreeGrafter"/>
</dbReference>
<proteinExistence type="predicted"/>
<reference evidence="2" key="1">
    <citation type="submission" date="2014-05" db="EMBL/GenBank/DDBJ databases">
        <title>The transcriptome of the halophilic microalga Tetraselmis sp. GSL018 isolated from the Great Salt Lake, Utah.</title>
        <authorList>
            <person name="Jinkerson R.E."/>
            <person name="D'Adamo S."/>
            <person name="Posewitz M.C."/>
        </authorList>
    </citation>
    <scope>NUCLEOTIDE SEQUENCE</scope>
    <source>
        <strain evidence="2">GSL018</strain>
    </source>
</reference>
<dbReference type="InterPro" id="IPR048364">
    <property type="entry name" value="Hikeshi-like_C"/>
</dbReference>
<accession>A0A061QT79</accession>
<sequence length="185" mass="20399">MALFGVFFVGQSFPITDQNFVRADPTHWVLDVTAAVKPQHEELKEVAFFLPQPGALDPNMGLGLYVSVGGSEWSYRGCICNAHPSEVMPLQWPKNLAGTPGAAQIGISVEPLAEVMGKEGSKLGAREDFAKRVAMDLFNFMQSFSQVAAGGNLIVPQNCLDKWFTKFSTKFRLDPDFLTRDKDKL</sequence>